<comment type="cofactor">
    <cofactor evidence="1 9">
        <name>FAD</name>
        <dbReference type="ChEBI" id="CHEBI:57692"/>
    </cofactor>
</comment>
<organism evidence="10 11">
    <name type="scientific">Cardiobacterium hominis</name>
    <dbReference type="NCBI Taxonomy" id="2718"/>
    <lineage>
        <taxon>Bacteria</taxon>
        <taxon>Pseudomonadati</taxon>
        <taxon>Pseudomonadota</taxon>
        <taxon>Gammaproteobacteria</taxon>
        <taxon>Cardiobacteriales</taxon>
        <taxon>Cardiobacteriaceae</taxon>
        <taxon>Cardiobacterium</taxon>
    </lineage>
</organism>
<comment type="pathway">
    <text evidence="2 9">One-carbon metabolism; tetrahydrofolate interconversion.</text>
</comment>
<evidence type="ECO:0000256" key="6">
    <source>
        <dbReference type="ARBA" id="ARBA00023002"/>
    </source>
</evidence>
<dbReference type="CDD" id="cd00537">
    <property type="entry name" value="MTHFR"/>
    <property type="match status" value="1"/>
</dbReference>
<comment type="catalytic activity">
    <reaction evidence="8">
        <text>(6S)-5-methyl-5,6,7,8-tetrahydrofolate + NAD(+) = (6R)-5,10-methylene-5,6,7,8-tetrahydrofolate + NADH + H(+)</text>
        <dbReference type="Rhea" id="RHEA:19821"/>
        <dbReference type="ChEBI" id="CHEBI:15378"/>
        <dbReference type="ChEBI" id="CHEBI:15636"/>
        <dbReference type="ChEBI" id="CHEBI:18608"/>
        <dbReference type="ChEBI" id="CHEBI:57540"/>
        <dbReference type="ChEBI" id="CHEBI:57945"/>
        <dbReference type="EC" id="1.5.1.54"/>
    </reaction>
    <physiologicalReaction direction="right-to-left" evidence="8">
        <dbReference type="Rhea" id="RHEA:19823"/>
    </physiologicalReaction>
</comment>
<evidence type="ECO:0000256" key="3">
    <source>
        <dbReference type="ARBA" id="ARBA00006743"/>
    </source>
</evidence>
<comment type="similarity">
    <text evidence="3 9">Belongs to the methylenetetrahydrofolate reductase family.</text>
</comment>
<dbReference type="Proteomes" id="UP000190837">
    <property type="component" value="Unassembled WGS sequence"/>
</dbReference>
<keyword evidence="4 9" id="KW-0285">Flavoprotein</keyword>
<dbReference type="InterPro" id="IPR029041">
    <property type="entry name" value="FAD-linked_oxidoreductase-like"/>
</dbReference>
<sequence>MCKIPLSCEFFPTATPEGAEKLAAVRRELAYLQCEYYSVTYGAGGSTRDRTMNLVARLVAENGPPVMPHLTCVASSEADIRSLLDDYRALGIYRLMALRGDMPSGALENAGFTTAQQLVAYVRELWGNNARIFVAAYPEVHPRAHTPAADLQAFRDKVAAGATDAVTQYFYNVEAFLRFRDEALALGIDVPIVPGIMPISNFNQLSRFSDACGAEIPRWLRKRLEALQDDLPALCDYGADVVAGICERLIAEGVPALHFYSMNRADLIGELCKRLGWC</sequence>
<evidence type="ECO:0000256" key="8">
    <source>
        <dbReference type="ARBA" id="ARBA00048628"/>
    </source>
</evidence>
<dbReference type="PANTHER" id="PTHR45754">
    <property type="entry name" value="METHYLENETETRAHYDROFOLATE REDUCTASE"/>
    <property type="match status" value="1"/>
</dbReference>
<gene>
    <name evidence="10" type="ORF">CHUV0807_1384</name>
</gene>
<comment type="pathway">
    <text evidence="7">Amino-acid biosynthesis; L-methionine biosynthesis via de novo pathway.</text>
</comment>
<dbReference type="Gene3D" id="3.20.20.220">
    <property type="match status" value="1"/>
</dbReference>
<dbReference type="AlphaFoldDB" id="A0A1C3H4Y9"/>
<dbReference type="SUPFAM" id="SSF51730">
    <property type="entry name" value="FAD-linked oxidoreductase"/>
    <property type="match status" value="1"/>
</dbReference>
<dbReference type="PANTHER" id="PTHR45754:SF3">
    <property type="entry name" value="METHYLENETETRAHYDROFOLATE REDUCTASE (NADPH)"/>
    <property type="match status" value="1"/>
</dbReference>
<keyword evidence="5 9" id="KW-0274">FAD</keyword>
<dbReference type="GO" id="GO:0071949">
    <property type="term" value="F:FAD binding"/>
    <property type="evidence" value="ECO:0007669"/>
    <property type="project" value="TreeGrafter"/>
</dbReference>
<dbReference type="GO" id="GO:0035999">
    <property type="term" value="P:tetrahydrofolate interconversion"/>
    <property type="evidence" value="ECO:0007669"/>
    <property type="project" value="UniProtKB-UniPathway"/>
</dbReference>
<dbReference type="RefSeq" id="WP_079540828.1">
    <property type="nucleotide sequence ID" value="NZ_CAUQCO010000024.1"/>
</dbReference>
<evidence type="ECO:0000256" key="5">
    <source>
        <dbReference type="ARBA" id="ARBA00022827"/>
    </source>
</evidence>
<protein>
    <recommendedName>
        <fullName evidence="9">Methylenetetrahydrofolate reductase</fullName>
    </recommendedName>
</protein>
<evidence type="ECO:0000256" key="9">
    <source>
        <dbReference type="RuleBase" id="RU003862"/>
    </source>
</evidence>
<evidence type="ECO:0000256" key="1">
    <source>
        <dbReference type="ARBA" id="ARBA00001974"/>
    </source>
</evidence>
<evidence type="ECO:0000256" key="7">
    <source>
        <dbReference type="ARBA" id="ARBA00034478"/>
    </source>
</evidence>
<evidence type="ECO:0000313" key="10">
    <source>
        <dbReference type="EMBL" id="SAM65648.1"/>
    </source>
</evidence>
<keyword evidence="6 9" id="KW-0560">Oxidoreductase</keyword>
<dbReference type="GO" id="GO:0009086">
    <property type="term" value="P:methionine biosynthetic process"/>
    <property type="evidence" value="ECO:0007669"/>
    <property type="project" value="TreeGrafter"/>
</dbReference>
<dbReference type="GO" id="GO:0005829">
    <property type="term" value="C:cytosol"/>
    <property type="evidence" value="ECO:0007669"/>
    <property type="project" value="TreeGrafter"/>
</dbReference>
<dbReference type="Pfam" id="PF02219">
    <property type="entry name" value="MTHFR"/>
    <property type="match status" value="1"/>
</dbReference>
<dbReference type="UniPathway" id="UPA00193"/>
<accession>A0A1C3H4Y9</accession>
<dbReference type="InterPro" id="IPR003171">
    <property type="entry name" value="Mehydrof_redctse-like"/>
</dbReference>
<evidence type="ECO:0000256" key="4">
    <source>
        <dbReference type="ARBA" id="ARBA00022630"/>
    </source>
</evidence>
<dbReference type="GO" id="GO:0106312">
    <property type="term" value="F:methylenetetrahydrofolate reductase (NADH) activity"/>
    <property type="evidence" value="ECO:0007669"/>
    <property type="project" value="UniProtKB-EC"/>
</dbReference>
<reference evidence="11" key="1">
    <citation type="submission" date="2016-04" db="EMBL/GenBank/DDBJ databases">
        <authorList>
            <person name="Tagini F."/>
        </authorList>
    </citation>
    <scope>NUCLEOTIDE SEQUENCE [LARGE SCALE GENOMIC DNA]</scope>
    <source>
        <strain evidence="11">CHUV0807</strain>
    </source>
</reference>
<dbReference type="EMBL" id="FKLO01000049">
    <property type="protein sequence ID" value="SAM65648.1"/>
    <property type="molecule type" value="Genomic_DNA"/>
</dbReference>
<proteinExistence type="inferred from homology"/>
<evidence type="ECO:0000313" key="11">
    <source>
        <dbReference type="Proteomes" id="UP000190837"/>
    </source>
</evidence>
<name>A0A1C3H4Y9_9GAMM</name>
<evidence type="ECO:0000256" key="2">
    <source>
        <dbReference type="ARBA" id="ARBA00004777"/>
    </source>
</evidence>